<dbReference type="GO" id="GO:0016787">
    <property type="term" value="F:hydrolase activity"/>
    <property type="evidence" value="ECO:0007669"/>
    <property type="project" value="UniProtKB-KW"/>
</dbReference>
<keyword evidence="2" id="KW-0547">Nucleotide-binding</keyword>
<organism evidence="7 8">
    <name type="scientific">Rhizopus oryzae</name>
    <name type="common">Mucormycosis agent</name>
    <name type="synonym">Rhizopus arrhizus var. delemar</name>
    <dbReference type="NCBI Taxonomy" id="64495"/>
    <lineage>
        <taxon>Eukaryota</taxon>
        <taxon>Fungi</taxon>
        <taxon>Fungi incertae sedis</taxon>
        <taxon>Mucoromycota</taxon>
        <taxon>Mucoromycotina</taxon>
        <taxon>Mucoromycetes</taxon>
        <taxon>Mucorales</taxon>
        <taxon>Mucorineae</taxon>
        <taxon>Rhizopodaceae</taxon>
        <taxon>Rhizopus</taxon>
    </lineage>
</organism>
<dbReference type="Pfam" id="PF00271">
    <property type="entry name" value="Helicase_C"/>
    <property type="match status" value="1"/>
</dbReference>
<evidence type="ECO:0000256" key="1">
    <source>
        <dbReference type="ARBA" id="ARBA00010140"/>
    </source>
</evidence>
<dbReference type="GO" id="GO:0003676">
    <property type="term" value="F:nucleic acid binding"/>
    <property type="evidence" value="ECO:0007669"/>
    <property type="project" value="InterPro"/>
</dbReference>
<evidence type="ECO:0000313" key="7">
    <source>
        <dbReference type="EMBL" id="KAG1312729.1"/>
    </source>
</evidence>
<accession>A0A9P6XFK5</accession>
<name>A0A9P6XFK5_RHIOR</name>
<dbReference type="PROSITE" id="PS51192">
    <property type="entry name" value="HELICASE_ATP_BIND_1"/>
    <property type="match status" value="1"/>
</dbReference>
<dbReference type="EMBL" id="JAANQT010000253">
    <property type="protein sequence ID" value="KAG1312729.1"/>
    <property type="molecule type" value="Genomic_DNA"/>
</dbReference>
<comment type="similarity">
    <text evidence="1">Belongs to the helicase family. SKI2 subfamily.</text>
</comment>
<evidence type="ECO:0000259" key="5">
    <source>
        <dbReference type="PROSITE" id="PS51192"/>
    </source>
</evidence>
<dbReference type="Proteomes" id="UP000716291">
    <property type="component" value="Unassembled WGS sequence"/>
</dbReference>
<dbReference type="SUPFAM" id="SSF158702">
    <property type="entry name" value="Sec63 N-terminal domain-like"/>
    <property type="match status" value="1"/>
</dbReference>
<dbReference type="SMART" id="SM00490">
    <property type="entry name" value="HELICc"/>
    <property type="match status" value="1"/>
</dbReference>
<dbReference type="InterPro" id="IPR052247">
    <property type="entry name" value="Meiotic_Crossover_Helicase"/>
</dbReference>
<evidence type="ECO:0000256" key="3">
    <source>
        <dbReference type="ARBA" id="ARBA00022840"/>
    </source>
</evidence>
<dbReference type="SMART" id="SM00973">
    <property type="entry name" value="Sec63"/>
    <property type="match status" value="1"/>
</dbReference>
<evidence type="ECO:0008006" key="9">
    <source>
        <dbReference type="Google" id="ProtNLM"/>
    </source>
</evidence>
<gene>
    <name evidence="7" type="ORF">G6F64_002803</name>
</gene>
<dbReference type="Pfam" id="PF00270">
    <property type="entry name" value="DEAD"/>
    <property type="match status" value="1"/>
</dbReference>
<evidence type="ECO:0000256" key="4">
    <source>
        <dbReference type="SAM" id="MobiDB-lite"/>
    </source>
</evidence>
<keyword evidence="8" id="KW-1185">Reference proteome</keyword>
<dbReference type="SMART" id="SM00487">
    <property type="entry name" value="DEXDc"/>
    <property type="match status" value="1"/>
</dbReference>
<dbReference type="Gene3D" id="1.10.3380.10">
    <property type="entry name" value="Sec63 N-terminal domain-like domain"/>
    <property type="match status" value="1"/>
</dbReference>
<dbReference type="PROSITE" id="PS51194">
    <property type="entry name" value="HELICASE_CTER"/>
    <property type="match status" value="1"/>
</dbReference>
<sequence length="1248" mass="141032">MQIKDSTMKLNRLLNGYYEVEYMITDGTQIKHGGWFLEIVNGCVYQHTGSSAGVKAYQIMSEYSFKVDDWDDHPTTFVYDIKADKIVEKASSGTKYKKRHQIGNIQYPSTSVTPHMLHSLPTGEPSHETKSIEIDDNADETDKWLEDEEALLSDSLDMLEIDQNTGYGCSISAQEKKEYNNNLILQRNLLQRASPFNRIFKFGLFNVIQSKCITDAFYENNNLVISAPTGSGKTVMLELAIIRALLNTGNSAKIIYMAPTKSLCSERAKDWENKFKPFGIESGKEFTGDTLNTSISSINKTSIMYVLCVTTPEKWDSLTRRWIDEVHILNEKRGAVLEACVSRMKTMDSQIRYIAVSATVPNLNDIAVWLQAKCTIAFSEEYRPIRLERFVYGYPQTDHNMFLFDRKLDWKFVVELCEHSDGKPTLVFCSTRKSAQQCCETIVNMMEKQNIPTLCTGATNISDINFKNKNLSKLVQKGVAFHHAGLDYSDRTLVEDLFLKKNIRVVGTTSTLAVGVSTTDYSINSNKCHSIGYQKGALTEYTDIDLLQMIGRAGRLGLDTSGCAVIMTTNQMKHRYSSIVSGTTNLESSLVAASRPSTDNILQGALILKLDQLIYYGLIMDKYYIKFPTMTKIINEKEIASVKDVLALISSCQEEMDTVRYNSGEKQFLLSLKNNPNIRYPLEKAGSVSDKVYLILQCIFGDVSLHNGGNNLLAMEAFNILNHSSRITKCLIECSTSEDNPSKLKSSIQLYQSIQAKLWYDSPYVIRQISGIGPQFAKALSESNLITLDQLRECDPSPAIPNFYLNVENKYIKGEDFILKVSYGLASKRISQWKVNKGYYAHFWVETSEGRLVCYRRVLVSKLQKNAENIELTVKVTSSSMTVYCHLQSEDYVGIDIMKEVASNADPRKYIMVSTQSNMLVNGNVNANKEEANKELAIEPEQAFDDDIDPQLWRNLAEASTSSVVEAGIRNSVCNSMQNNSYPVAESSHNQNHFKTKMKNTLNVAKKNIKSTEPCAHTCCKIVLSLEDNLLGKQKRPISEEQLPESYYPSKKIKQGAQLSSQVTTNVPEVKLASSSKGGDCTSIFVKDMEKRVDVAMVEGKEVKYNDDFIMHNVLEDDGIDINIFNFDEDDYMENIKNDLKYQEFNTSTELKEPNKSSPVKQQSNKPEKINSTYFSDPCQDPFDKIWEDTGMYIQKGFSENDSFAVDNTDDQEHNSNKTYDINAEQKLQSKSLLEWIANSVEIVREVK</sequence>
<protein>
    <recommendedName>
        <fullName evidence="9">P-loop containing nucleoside triphosphate hydrolase protein</fullName>
    </recommendedName>
</protein>
<proteinExistence type="inferred from homology"/>
<feature type="compositionally biased region" description="Polar residues" evidence="4">
    <location>
        <begin position="1156"/>
        <end position="1175"/>
    </location>
</feature>
<evidence type="ECO:0000259" key="6">
    <source>
        <dbReference type="PROSITE" id="PS51194"/>
    </source>
</evidence>
<dbReference type="CDD" id="cd18795">
    <property type="entry name" value="SF2_C_Ski2"/>
    <property type="match status" value="1"/>
</dbReference>
<dbReference type="InterPro" id="IPR001650">
    <property type="entry name" value="Helicase_C-like"/>
</dbReference>
<dbReference type="PANTHER" id="PTHR47835:SF3">
    <property type="entry name" value="HELICASE FOR MEIOSIS 1"/>
    <property type="match status" value="1"/>
</dbReference>
<dbReference type="Gene3D" id="3.40.50.300">
    <property type="entry name" value="P-loop containing nucleotide triphosphate hydrolases"/>
    <property type="match status" value="2"/>
</dbReference>
<feature type="domain" description="Helicase ATP-binding" evidence="5">
    <location>
        <begin position="214"/>
        <end position="378"/>
    </location>
</feature>
<dbReference type="InterPro" id="IPR011545">
    <property type="entry name" value="DEAD/DEAH_box_helicase_dom"/>
</dbReference>
<dbReference type="InterPro" id="IPR004179">
    <property type="entry name" value="Sec63-dom"/>
</dbReference>
<dbReference type="InterPro" id="IPR014001">
    <property type="entry name" value="Helicase_ATP-bd"/>
</dbReference>
<dbReference type="OrthoDB" id="5575at2759"/>
<dbReference type="GO" id="GO:0043138">
    <property type="term" value="F:3'-5' DNA helicase activity"/>
    <property type="evidence" value="ECO:0007669"/>
    <property type="project" value="UniProtKB-EC"/>
</dbReference>
<dbReference type="InterPro" id="IPR027417">
    <property type="entry name" value="P-loop_NTPase"/>
</dbReference>
<feature type="region of interest" description="Disordered" evidence="4">
    <location>
        <begin position="1148"/>
        <end position="1177"/>
    </location>
</feature>
<dbReference type="PANTHER" id="PTHR47835">
    <property type="entry name" value="HFM1, ATP DEPENDENT DNA HELICASE HOMOLOG"/>
    <property type="match status" value="1"/>
</dbReference>
<evidence type="ECO:0000313" key="8">
    <source>
        <dbReference type="Proteomes" id="UP000716291"/>
    </source>
</evidence>
<dbReference type="SUPFAM" id="SSF52540">
    <property type="entry name" value="P-loop containing nucleoside triphosphate hydrolases"/>
    <property type="match status" value="1"/>
</dbReference>
<feature type="domain" description="Helicase C-terminal" evidence="6">
    <location>
        <begin position="407"/>
        <end position="602"/>
    </location>
</feature>
<evidence type="ECO:0000256" key="2">
    <source>
        <dbReference type="ARBA" id="ARBA00022741"/>
    </source>
</evidence>
<dbReference type="AlphaFoldDB" id="A0A9P6XFK5"/>
<reference evidence="7" key="1">
    <citation type="journal article" date="2020" name="Microb. Genom.">
        <title>Genetic diversity of clinical and environmental Mucorales isolates obtained from an investigation of mucormycosis cases among solid organ transplant recipients.</title>
        <authorList>
            <person name="Nguyen M.H."/>
            <person name="Kaul D."/>
            <person name="Muto C."/>
            <person name="Cheng S.J."/>
            <person name="Richter R.A."/>
            <person name="Bruno V.M."/>
            <person name="Liu G."/>
            <person name="Beyhan S."/>
            <person name="Sundermann A.J."/>
            <person name="Mounaud S."/>
            <person name="Pasculle A.W."/>
            <person name="Nierman W.C."/>
            <person name="Driscoll E."/>
            <person name="Cumbie R."/>
            <person name="Clancy C.J."/>
            <person name="Dupont C.L."/>
        </authorList>
    </citation>
    <scope>NUCLEOTIDE SEQUENCE</scope>
    <source>
        <strain evidence="7">GL11</strain>
    </source>
</reference>
<dbReference type="GO" id="GO:0005524">
    <property type="term" value="F:ATP binding"/>
    <property type="evidence" value="ECO:0007669"/>
    <property type="project" value="UniProtKB-KW"/>
</dbReference>
<dbReference type="GO" id="GO:0051321">
    <property type="term" value="P:meiotic cell cycle"/>
    <property type="evidence" value="ECO:0007669"/>
    <property type="project" value="UniProtKB-KW"/>
</dbReference>
<keyword evidence="3" id="KW-0067">ATP-binding</keyword>
<comment type="caution">
    <text evidence="7">The sequence shown here is derived from an EMBL/GenBank/DDBJ whole genome shotgun (WGS) entry which is preliminary data.</text>
</comment>
<dbReference type="Pfam" id="PF02889">
    <property type="entry name" value="Sec63"/>
    <property type="match status" value="1"/>
</dbReference>